<organism evidence="1 2">
    <name type="scientific">Gossypium arboreum</name>
    <name type="common">Tree cotton</name>
    <name type="synonym">Gossypium nanking</name>
    <dbReference type="NCBI Taxonomy" id="29729"/>
    <lineage>
        <taxon>Eukaryota</taxon>
        <taxon>Viridiplantae</taxon>
        <taxon>Streptophyta</taxon>
        <taxon>Embryophyta</taxon>
        <taxon>Tracheophyta</taxon>
        <taxon>Spermatophyta</taxon>
        <taxon>Magnoliopsida</taxon>
        <taxon>eudicotyledons</taxon>
        <taxon>Gunneridae</taxon>
        <taxon>Pentapetalae</taxon>
        <taxon>rosids</taxon>
        <taxon>malvids</taxon>
        <taxon>Malvales</taxon>
        <taxon>Malvaceae</taxon>
        <taxon>Malvoideae</taxon>
        <taxon>Gossypium</taxon>
    </lineage>
</organism>
<accession>A0A0B0MVS6</accession>
<reference evidence="2" key="1">
    <citation type="submission" date="2014-09" db="EMBL/GenBank/DDBJ databases">
        <authorList>
            <person name="Mudge J."/>
            <person name="Ramaraj T."/>
            <person name="Lindquist I.E."/>
            <person name="Bharti A.K."/>
            <person name="Sundararajan A."/>
            <person name="Cameron C.T."/>
            <person name="Woodward J.E."/>
            <person name="May G.D."/>
            <person name="Brubaker C."/>
            <person name="Broadhvest J."/>
            <person name="Wilkins T.A."/>
        </authorList>
    </citation>
    <scope>NUCLEOTIDE SEQUENCE</scope>
    <source>
        <strain evidence="2">cv. AKA8401</strain>
    </source>
</reference>
<gene>
    <name evidence="1" type="ORF">F383_32002</name>
</gene>
<comment type="caution">
    <text evidence="1">The sequence shown here is derived from an EMBL/GenBank/DDBJ whole genome shotgun (WGS) entry which is preliminary data.</text>
</comment>
<keyword evidence="2" id="KW-1185">Reference proteome</keyword>
<dbReference type="EMBL" id="JRRC01446130">
    <property type="protein sequence ID" value="KHG06208.1"/>
    <property type="molecule type" value="Genomic_DNA"/>
</dbReference>
<dbReference type="Proteomes" id="UP000032142">
    <property type="component" value="Unassembled WGS sequence"/>
</dbReference>
<protein>
    <submittedName>
        <fullName evidence="1">Uncharacterized protein</fullName>
    </submittedName>
</protein>
<proteinExistence type="predicted"/>
<dbReference type="AlphaFoldDB" id="A0A0B0MVS6"/>
<sequence>MVSLILNYTGLLSYKAYSVSFSMFFRDLTARSFRTSWSCTSHYPIFDWYF</sequence>
<evidence type="ECO:0000313" key="2">
    <source>
        <dbReference type="Proteomes" id="UP000032142"/>
    </source>
</evidence>
<name>A0A0B0MVS6_GOSAR</name>
<evidence type="ECO:0000313" key="1">
    <source>
        <dbReference type="EMBL" id="KHG06208.1"/>
    </source>
</evidence>